<name>A0A1Y3GE52_9PROT</name>
<dbReference type="Proteomes" id="UP000242683">
    <property type="component" value="Unassembled WGS sequence"/>
</dbReference>
<gene>
    <name evidence="9" type="ORF">HK23_09000</name>
</gene>
<comment type="similarity">
    <text evidence="2">Belongs to the outer membrane factor (OMF) (TC 1.B.17) family.</text>
</comment>
<comment type="subcellular location">
    <subcellularLocation>
        <location evidence="1">Cell outer membrane</location>
    </subcellularLocation>
</comment>
<dbReference type="PANTHER" id="PTHR30026:SF22">
    <property type="entry name" value="OUTER MEMBRANE EFFLUX PROTEIN"/>
    <property type="match status" value="1"/>
</dbReference>
<feature type="chain" id="PRO_5012486231" evidence="8">
    <location>
        <begin position="23"/>
        <end position="477"/>
    </location>
</feature>
<keyword evidence="8" id="KW-0732">Signal</keyword>
<dbReference type="GO" id="GO:1990281">
    <property type="term" value="C:efflux pump complex"/>
    <property type="evidence" value="ECO:0007669"/>
    <property type="project" value="TreeGrafter"/>
</dbReference>
<dbReference type="InterPro" id="IPR003423">
    <property type="entry name" value="OMP_efflux"/>
</dbReference>
<feature type="signal peptide" evidence="8">
    <location>
        <begin position="1"/>
        <end position="22"/>
    </location>
</feature>
<dbReference type="OrthoDB" id="9789368at2"/>
<dbReference type="InterPro" id="IPR051906">
    <property type="entry name" value="TolC-like"/>
</dbReference>
<reference evidence="10" key="1">
    <citation type="submission" date="2014-06" db="EMBL/GenBank/DDBJ databases">
        <authorList>
            <person name="Winans N.J."/>
            <person name="Newell P.D."/>
            <person name="Douglas A.E."/>
        </authorList>
    </citation>
    <scope>NUCLEOTIDE SEQUENCE [LARGE SCALE GENOMIC DNA]</scope>
    <source>
        <strain evidence="10">DsW_057</strain>
    </source>
</reference>
<keyword evidence="4" id="KW-1134">Transmembrane beta strand</keyword>
<dbReference type="NCBIfam" id="TIGR01844">
    <property type="entry name" value="type_I_sec_TolC"/>
    <property type="match status" value="1"/>
</dbReference>
<dbReference type="RefSeq" id="WP_086652627.1">
    <property type="nucleotide sequence ID" value="NZ_JOPG01000003.1"/>
</dbReference>
<evidence type="ECO:0000256" key="8">
    <source>
        <dbReference type="SAM" id="SignalP"/>
    </source>
</evidence>
<keyword evidence="7" id="KW-0998">Cell outer membrane</keyword>
<evidence type="ECO:0000256" key="7">
    <source>
        <dbReference type="ARBA" id="ARBA00023237"/>
    </source>
</evidence>
<proteinExistence type="inferred from homology"/>
<dbReference type="Gene3D" id="1.20.1600.10">
    <property type="entry name" value="Outer membrane efflux proteins (OEP)"/>
    <property type="match status" value="1"/>
</dbReference>
<evidence type="ECO:0000313" key="9">
    <source>
        <dbReference type="EMBL" id="OUJ07384.1"/>
    </source>
</evidence>
<evidence type="ECO:0000256" key="5">
    <source>
        <dbReference type="ARBA" id="ARBA00022692"/>
    </source>
</evidence>
<dbReference type="GO" id="GO:0015288">
    <property type="term" value="F:porin activity"/>
    <property type="evidence" value="ECO:0007669"/>
    <property type="project" value="TreeGrafter"/>
</dbReference>
<evidence type="ECO:0000256" key="1">
    <source>
        <dbReference type="ARBA" id="ARBA00004442"/>
    </source>
</evidence>
<evidence type="ECO:0000256" key="2">
    <source>
        <dbReference type="ARBA" id="ARBA00007613"/>
    </source>
</evidence>
<comment type="caution">
    <text evidence="9">The sequence shown here is derived from an EMBL/GenBank/DDBJ whole genome shotgun (WGS) entry which is preliminary data.</text>
</comment>
<protein>
    <submittedName>
        <fullName evidence="9">Secretion protein</fullName>
    </submittedName>
</protein>
<evidence type="ECO:0000256" key="3">
    <source>
        <dbReference type="ARBA" id="ARBA00022448"/>
    </source>
</evidence>
<evidence type="ECO:0000313" key="10">
    <source>
        <dbReference type="Proteomes" id="UP000242683"/>
    </source>
</evidence>
<keyword evidence="3" id="KW-0813">Transport</keyword>
<dbReference type="AlphaFoldDB" id="A0A1Y3GE52"/>
<evidence type="ECO:0000256" key="4">
    <source>
        <dbReference type="ARBA" id="ARBA00022452"/>
    </source>
</evidence>
<dbReference type="GO" id="GO:0009279">
    <property type="term" value="C:cell outer membrane"/>
    <property type="evidence" value="ECO:0007669"/>
    <property type="project" value="UniProtKB-SubCell"/>
</dbReference>
<dbReference type="GO" id="GO:0015562">
    <property type="term" value="F:efflux transmembrane transporter activity"/>
    <property type="evidence" value="ECO:0007669"/>
    <property type="project" value="InterPro"/>
</dbReference>
<sequence>MRRIYGVGMGMAAMLCSSTAWAQKYDGSGSPSFIPHTLQEALASAYLTNPTLQQARATLRATDEQVPTALAGWRPTVTGSVGLSYYKGTNDYQGSADQPGYLRVYDTPGYTAGVTIQQPIYSGGKTTASTHQAVNKVMAARANLISVEQQVFKNVVNAYVSVIEDEQLLQLNINNERVLQQQLRATNERFKVGEITRTDVAQAESAYASAKATRQQSEGTLQTAQATYMQIVGMAPPPNLVPPQPLVLPVKNEQTAAAMAVKNNPDVINALFTESSQKDAVAVAMAAIMPKISATAAYSRQINQSLNHQIDENKYAMLNFNIPVYQGGSEYAAVRQAKQQAQAAHREVDIQRRTAAQDAVSNWQKLVSYQAAISSNRMAIKAGTVALDGVERQAIVGTSTTLEVLQQQETLLQAQVALVQSLSNMVLASYNVASAIGRLTAADLQLNVPLYDDKAYYKAVKDRLWGLNDYAVNQPGR</sequence>
<keyword evidence="5" id="KW-0812">Transmembrane</keyword>
<keyword evidence="6" id="KW-0472">Membrane</keyword>
<dbReference type="InterPro" id="IPR010130">
    <property type="entry name" value="T1SS_OMP_TolC"/>
</dbReference>
<evidence type="ECO:0000256" key="6">
    <source>
        <dbReference type="ARBA" id="ARBA00023136"/>
    </source>
</evidence>
<organism evidence="9 10">
    <name type="scientific">Acetobacter malorum</name>
    <dbReference type="NCBI Taxonomy" id="178901"/>
    <lineage>
        <taxon>Bacteria</taxon>
        <taxon>Pseudomonadati</taxon>
        <taxon>Pseudomonadota</taxon>
        <taxon>Alphaproteobacteria</taxon>
        <taxon>Acetobacterales</taxon>
        <taxon>Acetobacteraceae</taxon>
        <taxon>Acetobacter</taxon>
    </lineage>
</organism>
<dbReference type="SUPFAM" id="SSF56954">
    <property type="entry name" value="Outer membrane efflux proteins (OEP)"/>
    <property type="match status" value="1"/>
</dbReference>
<dbReference type="Pfam" id="PF02321">
    <property type="entry name" value="OEP"/>
    <property type="match status" value="2"/>
</dbReference>
<dbReference type="EMBL" id="JOPG01000003">
    <property type="protein sequence ID" value="OUJ07384.1"/>
    <property type="molecule type" value="Genomic_DNA"/>
</dbReference>
<accession>A0A1Y3GE52</accession>
<dbReference type="PANTHER" id="PTHR30026">
    <property type="entry name" value="OUTER MEMBRANE PROTEIN TOLC"/>
    <property type="match status" value="1"/>
</dbReference>